<keyword evidence="2" id="KW-1185">Reference proteome</keyword>
<dbReference type="OrthoDB" id="2787817at2759"/>
<dbReference type="EMBL" id="AYKW01000002">
    <property type="protein sequence ID" value="PIL36306.1"/>
    <property type="molecule type" value="Genomic_DNA"/>
</dbReference>
<name>A0A2G8SRB3_9APHY</name>
<evidence type="ECO:0000313" key="1">
    <source>
        <dbReference type="EMBL" id="PIL36306.1"/>
    </source>
</evidence>
<reference evidence="1 2" key="1">
    <citation type="journal article" date="2015" name="Sci. Rep.">
        <title>Chromosome-level genome map provides insights into diverse defense mechanisms in the medicinal fungus Ganoderma sinense.</title>
        <authorList>
            <person name="Zhu Y."/>
            <person name="Xu J."/>
            <person name="Sun C."/>
            <person name="Zhou S."/>
            <person name="Xu H."/>
            <person name="Nelson D.R."/>
            <person name="Qian J."/>
            <person name="Song J."/>
            <person name="Luo H."/>
            <person name="Xiang L."/>
            <person name="Li Y."/>
            <person name="Xu Z."/>
            <person name="Ji A."/>
            <person name="Wang L."/>
            <person name="Lu S."/>
            <person name="Hayward A."/>
            <person name="Sun W."/>
            <person name="Li X."/>
            <person name="Schwartz D.C."/>
            <person name="Wang Y."/>
            <person name="Chen S."/>
        </authorList>
    </citation>
    <scope>NUCLEOTIDE SEQUENCE [LARGE SCALE GENOMIC DNA]</scope>
    <source>
        <strain evidence="1 2">ZZ0214-1</strain>
    </source>
</reference>
<sequence length="99" mass="11150">MATATVSSTRPGSESKRVLKISQADFHRYVTHCTYKAACDLILKGHATGVKFKDDPPYDEQCDICIQVKITCKAILEHVHPAEHDIEITKYSEKFHSDT</sequence>
<dbReference type="Proteomes" id="UP000230002">
    <property type="component" value="Unassembled WGS sequence"/>
</dbReference>
<accession>A0A2G8SRB3</accession>
<protein>
    <submittedName>
        <fullName evidence="1">Uncharacterized protein</fullName>
    </submittedName>
</protein>
<dbReference type="AlphaFoldDB" id="A0A2G8SRB3"/>
<gene>
    <name evidence="1" type="ORF">GSI_01969</name>
</gene>
<proteinExistence type="predicted"/>
<organism evidence="1 2">
    <name type="scientific">Ganoderma sinense ZZ0214-1</name>
    <dbReference type="NCBI Taxonomy" id="1077348"/>
    <lineage>
        <taxon>Eukaryota</taxon>
        <taxon>Fungi</taxon>
        <taxon>Dikarya</taxon>
        <taxon>Basidiomycota</taxon>
        <taxon>Agaricomycotina</taxon>
        <taxon>Agaricomycetes</taxon>
        <taxon>Polyporales</taxon>
        <taxon>Polyporaceae</taxon>
        <taxon>Ganoderma</taxon>
    </lineage>
</organism>
<comment type="caution">
    <text evidence="1">The sequence shown here is derived from an EMBL/GenBank/DDBJ whole genome shotgun (WGS) entry which is preliminary data.</text>
</comment>
<evidence type="ECO:0000313" key="2">
    <source>
        <dbReference type="Proteomes" id="UP000230002"/>
    </source>
</evidence>